<keyword evidence="5 6" id="KW-0472">Membrane</keyword>
<dbReference type="AlphaFoldDB" id="A0A553P2R5"/>
<dbReference type="Pfam" id="PF03311">
    <property type="entry name" value="Cornichon"/>
    <property type="match status" value="1"/>
</dbReference>
<comment type="similarity">
    <text evidence="2">Belongs to the cornichon family.</text>
</comment>
<dbReference type="SMART" id="SM01398">
    <property type="entry name" value="Cornichon"/>
    <property type="match status" value="1"/>
</dbReference>
<comment type="subcellular location">
    <subcellularLocation>
        <location evidence="1">Membrane</location>
        <topology evidence="1">Multi-pass membrane protein</topology>
    </subcellularLocation>
</comment>
<evidence type="ECO:0000256" key="5">
    <source>
        <dbReference type="ARBA" id="ARBA00023136"/>
    </source>
</evidence>
<keyword evidence="4 6" id="KW-1133">Transmembrane helix</keyword>
<dbReference type="GO" id="GO:0016020">
    <property type="term" value="C:membrane"/>
    <property type="evidence" value="ECO:0007669"/>
    <property type="project" value="UniProtKB-SubCell"/>
</dbReference>
<dbReference type="GO" id="GO:0016192">
    <property type="term" value="P:vesicle-mediated transport"/>
    <property type="evidence" value="ECO:0007669"/>
    <property type="project" value="InterPro"/>
</dbReference>
<proteinExistence type="inferred from homology"/>
<dbReference type="OMA" id="HLVMGHW"/>
<dbReference type="InterPro" id="IPR003377">
    <property type="entry name" value="Cornichon"/>
</dbReference>
<evidence type="ECO:0000256" key="3">
    <source>
        <dbReference type="ARBA" id="ARBA00022692"/>
    </source>
</evidence>
<sequence>MFSDILLFALNVLLTLVLVFIIIYFFITLSDLECDYLNAQECTGKLNFWNVPKLWLQLGMLFLLLLFGHWILFLFNLPICIYLAKRFFKVPRGNMGEYDPAEIHDTSKLKTHLWGVGIHFVWQMVSFFVFLYCLLDAVMNEPVDMETDDVTVLNKPAAKELYEPKHYDMSNDL</sequence>
<keyword evidence="8" id="KW-1185">Reference proteome</keyword>
<evidence type="ECO:0000256" key="4">
    <source>
        <dbReference type="ARBA" id="ARBA00022989"/>
    </source>
</evidence>
<reference evidence="7 8" key="1">
    <citation type="journal article" date="2018" name="Nat. Ecol. Evol.">
        <title>Genomic signatures of mitonuclear coevolution across populations of Tigriopus californicus.</title>
        <authorList>
            <person name="Barreto F.S."/>
            <person name="Watson E.T."/>
            <person name="Lima T.G."/>
            <person name="Willett C.S."/>
            <person name="Edmands S."/>
            <person name="Li W."/>
            <person name="Burton R.S."/>
        </authorList>
    </citation>
    <scope>NUCLEOTIDE SEQUENCE [LARGE SCALE GENOMIC DNA]</scope>
    <source>
        <strain evidence="7 8">San Diego</strain>
    </source>
</reference>
<feature type="transmembrane region" description="Helical" evidence="6">
    <location>
        <begin position="7"/>
        <end position="27"/>
    </location>
</feature>
<evidence type="ECO:0000313" key="8">
    <source>
        <dbReference type="Proteomes" id="UP000318571"/>
    </source>
</evidence>
<evidence type="ECO:0000313" key="7">
    <source>
        <dbReference type="EMBL" id="TRY71986.1"/>
    </source>
</evidence>
<keyword evidence="3 6" id="KW-0812">Transmembrane</keyword>
<organism evidence="7 8">
    <name type="scientific">Tigriopus californicus</name>
    <name type="common">Marine copepod</name>
    <dbReference type="NCBI Taxonomy" id="6832"/>
    <lineage>
        <taxon>Eukaryota</taxon>
        <taxon>Metazoa</taxon>
        <taxon>Ecdysozoa</taxon>
        <taxon>Arthropoda</taxon>
        <taxon>Crustacea</taxon>
        <taxon>Multicrustacea</taxon>
        <taxon>Hexanauplia</taxon>
        <taxon>Copepoda</taxon>
        <taxon>Harpacticoida</taxon>
        <taxon>Harpacticidae</taxon>
        <taxon>Tigriopus</taxon>
    </lineage>
</organism>
<evidence type="ECO:0000256" key="2">
    <source>
        <dbReference type="ARBA" id="ARBA00010095"/>
    </source>
</evidence>
<feature type="transmembrane region" description="Helical" evidence="6">
    <location>
        <begin position="54"/>
        <end position="84"/>
    </location>
</feature>
<name>A0A553P2R5_TIGCA</name>
<dbReference type="Proteomes" id="UP000318571">
    <property type="component" value="Chromosome 7"/>
</dbReference>
<dbReference type="EMBL" id="VCGU01000008">
    <property type="protein sequence ID" value="TRY71986.1"/>
    <property type="molecule type" value="Genomic_DNA"/>
</dbReference>
<comment type="caution">
    <text evidence="7">The sequence shown here is derived from an EMBL/GenBank/DDBJ whole genome shotgun (WGS) entry which is preliminary data.</text>
</comment>
<dbReference type="PANTHER" id="PTHR12290">
    <property type="entry name" value="CORNICHON-RELATED"/>
    <property type="match status" value="1"/>
</dbReference>
<feature type="transmembrane region" description="Helical" evidence="6">
    <location>
        <begin position="113"/>
        <end position="135"/>
    </location>
</feature>
<protein>
    <submittedName>
        <fullName evidence="7">Uncharacterized protein</fullName>
    </submittedName>
</protein>
<accession>A0A553P2R5</accession>
<dbReference type="OrthoDB" id="8775810at2759"/>
<dbReference type="STRING" id="6832.A0A553P2R5"/>
<evidence type="ECO:0000256" key="1">
    <source>
        <dbReference type="ARBA" id="ARBA00004141"/>
    </source>
</evidence>
<gene>
    <name evidence="7" type="ORF">TCAL_03951</name>
</gene>
<evidence type="ECO:0000256" key="6">
    <source>
        <dbReference type="SAM" id="Phobius"/>
    </source>
</evidence>